<keyword evidence="1" id="KW-0812">Transmembrane</keyword>
<proteinExistence type="predicted"/>
<feature type="transmembrane region" description="Helical" evidence="1">
    <location>
        <begin position="55"/>
        <end position="77"/>
    </location>
</feature>
<accession>A0ABY5GLN2</accession>
<protein>
    <submittedName>
        <fullName evidence="2">Uncharacterized protein</fullName>
    </submittedName>
</protein>
<dbReference type="EMBL" id="CP101509">
    <property type="protein sequence ID" value="UTV30233.1"/>
    <property type="molecule type" value="Genomic_DNA"/>
</dbReference>
<keyword evidence="1" id="KW-1133">Transmembrane helix</keyword>
<reference evidence="2" key="1">
    <citation type="submission" date="2022-07" db="EMBL/GenBank/DDBJ databases">
        <title>Genome sequencing of Photobacterium atrarenae GJH2-4.</title>
        <authorList>
            <person name="Park S.-J."/>
        </authorList>
    </citation>
    <scope>NUCLEOTIDE SEQUENCE</scope>
    <source>
        <strain evidence="2">GJH2-4</strain>
    </source>
</reference>
<name>A0ABY5GLN2_9GAMM</name>
<feature type="transmembrane region" description="Helical" evidence="1">
    <location>
        <begin position="6"/>
        <end position="26"/>
    </location>
</feature>
<evidence type="ECO:0000256" key="1">
    <source>
        <dbReference type="SAM" id="Phobius"/>
    </source>
</evidence>
<keyword evidence="3" id="KW-1185">Reference proteome</keyword>
<dbReference type="Proteomes" id="UP001057998">
    <property type="component" value="Chromosome 2"/>
</dbReference>
<dbReference type="RefSeq" id="WP_255391577.1">
    <property type="nucleotide sequence ID" value="NZ_CP101509.1"/>
</dbReference>
<keyword evidence="1" id="KW-0472">Membrane</keyword>
<sequence length="79" mass="9088">MPETTLQFAEIILIACGLMLITRSIFQYGKRTRDWTGVAKMFYQRVSMNVAEYKAYRLGVSAFILGVIIRIVNLTLWPV</sequence>
<evidence type="ECO:0000313" key="3">
    <source>
        <dbReference type="Proteomes" id="UP001057998"/>
    </source>
</evidence>
<evidence type="ECO:0000313" key="2">
    <source>
        <dbReference type="EMBL" id="UTV30233.1"/>
    </source>
</evidence>
<gene>
    <name evidence="2" type="ORF">NNL38_16755</name>
</gene>
<organism evidence="2 3">
    <name type="scientific">Photobacterium atrarenae</name>
    <dbReference type="NCBI Taxonomy" id="865757"/>
    <lineage>
        <taxon>Bacteria</taxon>
        <taxon>Pseudomonadati</taxon>
        <taxon>Pseudomonadota</taxon>
        <taxon>Gammaproteobacteria</taxon>
        <taxon>Vibrionales</taxon>
        <taxon>Vibrionaceae</taxon>
        <taxon>Photobacterium</taxon>
    </lineage>
</organism>